<evidence type="ECO:0000259" key="6">
    <source>
        <dbReference type="Pfam" id="PF01794"/>
    </source>
</evidence>
<feature type="domain" description="Ferric oxidoreductase" evidence="6">
    <location>
        <begin position="62"/>
        <end position="174"/>
    </location>
</feature>
<protein>
    <submittedName>
        <fullName evidence="7">Ferric reductase-like transmembrane domain-containing protein</fullName>
    </submittedName>
</protein>
<evidence type="ECO:0000256" key="4">
    <source>
        <dbReference type="ARBA" id="ARBA00023136"/>
    </source>
</evidence>
<name>A0ABR7BSN4_9ACTN</name>
<keyword evidence="2 5" id="KW-0812">Transmembrane</keyword>
<dbReference type="Proteomes" id="UP000622448">
    <property type="component" value="Unassembled WGS sequence"/>
</dbReference>
<accession>A0ABR7BSN4</accession>
<comment type="caution">
    <text evidence="7">The sequence shown here is derived from an EMBL/GenBank/DDBJ whole genome shotgun (WGS) entry which is preliminary data.</text>
</comment>
<evidence type="ECO:0000256" key="3">
    <source>
        <dbReference type="ARBA" id="ARBA00022989"/>
    </source>
</evidence>
<keyword evidence="4 5" id="KW-0472">Membrane</keyword>
<feature type="transmembrane region" description="Helical" evidence="5">
    <location>
        <begin position="26"/>
        <end position="51"/>
    </location>
</feature>
<dbReference type="InterPro" id="IPR013130">
    <property type="entry name" value="Fe3_Rdtase_TM_dom"/>
</dbReference>
<gene>
    <name evidence="7" type="ORF">H8S61_10410</name>
</gene>
<sequence>MEFLVVLACSVVAVCLLRNAMMRVPIVFYVLACATVVLLFAGSSGLLGAWWRPVILLVQRCMVALALFVIVMFIGVFPKESKVGSWLRPIRAELSIIAWILCIGHMCSYAVPYAQRAFSGTMSLSMAIAFWVAVALFALLLVLGITSFGVVKKRMRTTTWKMVQRSAYVFFALVYVHMVLMLAPAAVAGGVQAQISIAMYTAVFLAYAILRLRRAFLASGLSRNAYIILDKV</sequence>
<dbReference type="RefSeq" id="WP_186938940.1">
    <property type="nucleotide sequence ID" value="NZ_JACOOA010000004.1"/>
</dbReference>
<feature type="transmembrane region" description="Helical" evidence="5">
    <location>
        <begin position="193"/>
        <end position="210"/>
    </location>
</feature>
<proteinExistence type="predicted"/>
<feature type="transmembrane region" description="Helical" evidence="5">
    <location>
        <begin position="167"/>
        <end position="187"/>
    </location>
</feature>
<evidence type="ECO:0000313" key="8">
    <source>
        <dbReference type="Proteomes" id="UP000622448"/>
    </source>
</evidence>
<feature type="transmembrane region" description="Helical" evidence="5">
    <location>
        <begin position="90"/>
        <end position="111"/>
    </location>
</feature>
<keyword evidence="3 5" id="KW-1133">Transmembrane helix</keyword>
<evidence type="ECO:0000313" key="7">
    <source>
        <dbReference type="EMBL" id="MBC5584601.1"/>
    </source>
</evidence>
<dbReference type="EMBL" id="JACOOA010000004">
    <property type="protein sequence ID" value="MBC5584601.1"/>
    <property type="molecule type" value="Genomic_DNA"/>
</dbReference>
<comment type="subcellular location">
    <subcellularLocation>
        <location evidence="1">Membrane</location>
        <topology evidence="1">Multi-pass membrane protein</topology>
    </subcellularLocation>
</comment>
<evidence type="ECO:0000256" key="5">
    <source>
        <dbReference type="SAM" id="Phobius"/>
    </source>
</evidence>
<organism evidence="7 8">
    <name type="scientific">Eggerthella hominis</name>
    <dbReference type="NCBI Taxonomy" id="2763043"/>
    <lineage>
        <taxon>Bacteria</taxon>
        <taxon>Bacillati</taxon>
        <taxon>Actinomycetota</taxon>
        <taxon>Coriobacteriia</taxon>
        <taxon>Eggerthellales</taxon>
        <taxon>Eggerthellaceae</taxon>
        <taxon>Eggerthella</taxon>
    </lineage>
</organism>
<reference evidence="7 8" key="1">
    <citation type="submission" date="2020-08" db="EMBL/GenBank/DDBJ databases">
        <title>Genome public.</title>
        <authorList>
            <person name="Liu C."/>
            <person name="Sun Q."/>
        </authorList>
    </citation>
    <scope>NUCLEOTIDE SEQUENCE [LARGE SCALE GENOMIC DNA]</scope>
    <source>
        <strain evidence="7 8">NSJ-70</strain>
    </source>
</reference>
<feature type="transmembrane region" description="Helical" evidence="5">
    <location>
        <begin position="57"/>
        <end position="78"/>
    </location>
</feature>
<dbReference type="Pfam" id="PF01794">
    <property type="entry name" value="Ferric_reduct"/>
    <property type="match status" value="1"/>
</dbReference>
<evidence type="ECO:0000256" key="2">
    <source>
        <dbReference type="ARBA" id="ARBA00022692"/>
    </source>
</evidence>
<keyword evidence="8" id="KW-1185">Reference proteome</keyword>
<evidence type="ECO:0000256" key="1">
    <source>
        <dbReference type="ARBA" id="ARBA00004141"/>
    </source>
</evidence>
<feature type="transmembrane region" description="Helical" evidence="5">
    <location>
        <begin position="123"/>
        <end position="146"/>
    </location>
</feature>